<dbReference type="PANTHER" id="PTHR47561:SF1">
    <property type="entry name" value="POLYSACCHARIDE DEACETYLASE FAMILY PROTEIN (AFU_ORTHOLOGUE AFUA_6G05030)"/>
    <property type="match status" value="1"/>
</dbReference>
<dbReference type="CDD" id="cd10941">
    <property type="entry name" value="CE4_PuuE_HpPgdA_like_2"/>
    <property type="match status" value="1"/>
</dbReference>
<dbReference type="EMBL" id="JAAIJR010000014">
    <property type="protein sequence ID" value="NEX19738.1"/>
    <property type="molecule type" value="Genomic_DNA"/>
</dbReference>
<dbReference type="InterPro" id="IPR002509">
    <property type="entry name" value="NODB_dom"/>
</dbReference>
<dbReference type="Proteomes" id="UP000471640">
    <property type="component" value="Unassembled WGS sequence"/>
</dbReference>
<sequence>MTIDVEDYYQVSAFESHVSRDAWPSFATRIERNLHLVLAQLAEHGVSATFFTLGCVAERHPGLIRELVGQGHELASHGYSHVRVTRQDRHAFFEDICRTKSLLEDIAGVEVKGYRAASYSIDGSTPWAHEALREAGYVYSSSVYPIRHDHYGMPEAPRFRFNPIPGDSAFIEIPISTIELLGRRIPCGGGGYFRLYPYGVSRWAFERLNRLEKQAGIFYFHPWEMDPEQPRVQGLSSRTRFRHYLNLSRMESRVRHLLRDFTWDRMDRIFLPAHPDSSESA</sequence>
<dbReference type="Pfam" id="PF01522">
    <property type="entry name" value="Polysacc_deac_1"/>
    <property type="match status" value="1"/>
</dbReference>
<protein>
    <submittedName>
        <fullName evidence="2">DUF3473 domain-containing protein</fullName>
    </submittedName>
</protein>
<reference evidence="3" key="1">
    <citation type="journal article" date="2020" name="Microbiol. Resour. Announc.">
        <title>Draft Genome Sequences of Thiorhodococcus mannitoliphagus and Thiorhodococcus minor, Purple Sulfur Photosynthetic Bacteria in the Gammaproteobacterial Family Chromatiaceae.</title>
        <authorList>
            <person name="Aviles F.A."/>
            <person name="Meyer T.E."/>
            <person name="Kyndt J.A."/>
        </authorList>
    </citation>
    <scope>NUCLEOTIDE SEQUENCE [LARGE SCALE GENOMIC DNA]</scope>
    <source>
        <strain evidence="3">DSM 18266</strain>
    </source>
</reference>
<dbReference type="InterPro" id="IPR022560">
    <property type="entry name" value="DUF3473"/>
</dbReference>
<dbReference type="RefSeq" id="WP_164652635.1">
    <property type="nucleotide sequence ID" value="NZ_JAAIJR010000014.1"/>
</dbReference>
<organism evidence="2 3">
    <name type="scientific">Thiorhodococcus mannitoliphagus</name>
    <dbReference type="NCBI Taxonomy" id="329406"/>
    <lineage>
        <taxon>Bacteria</taxon>
        <taxon>Pseudomonadati</taxon>
        <taxon>Pseudomonadota</taxon>
        <taxon>Gammaproteobacteria</taxon>
        <taxon>Chromatiales</taxon>
        <taxon>Chromatiaceae</taxon>
        <taxon>Thiorhodococcus</taxon>
    </lineage>
</organism>
<dbReference type="AlphaFoldDB" id="A0A6P1DP13"/>
<dbReference type="InterPro" id="IPR014344">
    <property type="entry name" value="XrtA_polysacc_deacetyl"/>
</dbReference>
<evidence type="ECO:0000313" key="3">
    <source>
        <dbReference type="Proteomes" id="UP000471640"/>
    </source>
</evidence>
<dbReference type="PANTHER" id="PTHR47561">
    <property type="entry name" value="POLYSACCHARIDE DEACETYLASE FAMILY PROTEIN (AFU_ORTHOLOGUE AFUA_6G05030)"/>
    <property type="match status" value="1"/>
</dbReference>
<proteinExistence type="predicted"/>
<dbReference type="GO" id="GO:0016810">
    <property type="term" value="F:hydrolase activity, acting on carbon-nitrogen (but not peptide) bonds"/>
    <property type="evidence" value="ECO:0007669"/>
    <property type="project" value="InterPro"/>
</dbReference>
<evidence type="ECO:0000313" key="2">
    <source>
        <dbReference type="EMBL" id="NEX19738.1"/>
    </source>
</evidence>
<dbReference type="NCBIfam" id="TIGR03006">
    <property type="entry name" value="pepcterm_polyde"/>
    <property type="match status" value="1"/>
</dbReference>
<dbReference type="GO" id="GO:0005975">
    <property type="term" value="P:carbohydrate metabolic process"/>
    <property type="evidence" value="ECO:0007669"/>
    <property type="project" value="InterPro"/>
</dbReference>
<dbReference type="Gene3D" id="3.20.20.370">
    <property type="entry name" value="Glycoside hydrolase/deacetylase"/>
    <property type="match status" value="1"/>
</dbReference>
<dbReference type="InterPro" id="IPR011330">
    <property type="entry name" value="Glyco_hydro/deAcase_b/a-brl"/>
</dbReference>
<gene>
    <name evidence="2" type="ORF">G3480_05310</name>
</gene>
<feature type="domain" description="NodB homology" evidence="1">
    <location>
        <begin position="20"/>
        <end position="281"/>
    </location>
</feature>
<dbReference type="InterPro" id="IPR045235">
    <property type="entry name" value="PuuE_HpPgdA-like"/>
</dbReference>
<evidence type="ECO:0000259" key="1">
    <source>
        <dbReference type="PROSITE" id="PS51677"/>
    </source>
</evidence>
<dbReference type="Pfam" id="PF11959">
    <property type="entry name" value="DUF3473"/>
    <property type="match status" value="1"/>
</dbReference>
<dbReference type="SUPFAM" id="SSF88713">
    <property type="entry name" value="Glycoside hydrolase/deacetylase"/>
    <property type="match status" value="1"/>
</dbReference>
<keyword evidence="3" id="KW-1185">Reference proteome</keyword>
<accession>A0A6P1DP13</accession>
<dbReference type="PROSITE" id="PS51677">
    <property type="entry name" value="NODB"/>
    <property type="match status" value="1"/>
</dbReference>
<name>A0A6P1DP13_9GAMM</name>
<reference evidence="2 3" key="2">
    <citation type="submission" date="2020-02" db="EMBL/GenBank/DDBJ databases">
        <title>Genome sequences of Thiorhodococcus mannitoliphagus and Thiorhodococcus minor, purple sulfur photosynthetic bacteria in the gammaproteobacterial family, Chromatiaceae.</title>
        <authorList>
            <person name="Aviles F.A."/>
            <person name="Meyer T.E."/>
            <person name="Kyndt J.A."/>
        </authorList>
    </citation>
    <scope>NUCLEOTIDE SEQUENCE [LARGE SCALE GENOMIC DNA]</scope>
    <source>
        <strain evidence="2 3">DSM 18266</strain>
    </source>
</reference>
<comment type="caution">
    <text evidence="2">The sequence shown here is derived from an EMBL/GenBank/DDBJ whole genome shotgun (WGS) entry which is preliminary data.</text>
</comment>